<dbReference type="InterPro" id="IPR007499">
    <property type="entry name" value="ERF_bacteria_virus"/>
</dbReference>
<dbReference type="Proteomes" id="UP000004510">
    <property type="component" value="Unassembled WGS sequence"/>
</dbReference>
<proteinExistence type="predicted"/>
<protein>
    <submittedName>
        <fullName evidence="2">Erf family protein</fullName>
    </submittedName>
</protein>
<evidence type="ECO:0000256" key="1">
    <source>
        <dbReference type="SAM" id="MobiDB-lite"/>
    </source>
</evidence>
<comment type="caution">
    <text evidence="2">The sequence shown here is derived from an EMBL/GenBank/DDBJ whole genome shotgun (WGS) entry which is preliminary data.</text>
</comment>
<evidence type="ECO:0000313" key="3">
    <source>
        <dbReference type="Proteomes" id="UP000004510"/>
    </source>
</evidence>
<reference evidence="3" key="1">
    <citation type="submission" date="2010-03" db="EMBL/GenBank/DDBJ databases">
        <title>Complete sequence of Mobiluncus curtisii ATCC 43063.</title>
        <authorList>
            <person name="Muzny D."/>
            <person name="Qin X."/>
            <person name="Deng J."/>
            <person name="Jiang H."/>
            <person name="Liu Y."/>
            <person name="Qu J."/>
            <person name="Song X.-Z."/>
            <person name="Zhang L."/>
            <person name="Thornton R."/>
            <person name="Coyle M."/>
            <person name="Francisco L."/>
            <person name="Jackson L."/>
            <person name="Javaid M."/>
            <person name="Korchina V."/>
            <person name="Kovar C."/>
            <person name="Mata R."/>
            <person name="Mathew T."/>
            <person name="Ngo R."/>
            <person name="Nguyen L."/>
            <person name="Nguyen N."/>
            <person name="Okwuonu G."/>
            <person name="Ongeri F."/>
            <person name="Pham C."/>
            <person name="Simmons D."/>
            <person name="Wilczek-Boney K."/>
            <person name="Hale W."/>
            <person name="Jakkamsetti A."/>
            <person name="Pham P."/>
            <person name="Ruth R."/>
            <person name="San Lucas F."/>
            <person name="Warren J."/>
            <person name="Zhang J."/>
            <person name="Zhao Z."/>
            <person name="Zhou C."/>
            <person name="Zhu D."/>
            <person name="Lee S."/>
            <person name="Bess C."/>
            <person name="Blankenburg K."/>
            <person name="Forbes L."/>
            <person name="Fu Q."/>
            <person name="Gubbala S."/>
            <person name="Hirani K."/>
            <person name="Jayaseelan J.C."/>
            <person name="Lara F."/>
            <person name="Munidasa M."/>
            <person name="Palculict T."/>
            <person name="Patil S."/>
            <person name="Pu L.-L."/>
            <person name="Saada N."/>
            <person name="Tang L."/>
            <person name="Weissenberger G."/>
            <person name="Zhu Y."/>
            <person name="Hemphill L."/>
            <person name="Shang Y."/>
            <person name="Youmans B."/>
            <person name="Ayvaz T."/>
            <person name="Ross M."/>
            <person name="Santibanez J."/>
            <person name="Aqrawi P."/>
            <person name="Gross S."/>
            <person name="Joshi V."/>
            <person name="Fowler G."/>
            <person name="Nazareth L."/>
            <person name="Reid J."/>
            <person name="Worley K."/>
            <person name="Petrosino J."/>
            <person name="Highlander S."/>
            <person name="Gibbs R."/>
            <person name="Gibbs R."/>
        </authorList>
    </citation>
    <scope>NUCLEOTIDE SEQUENCE [LARGE SCALE GENOMIC DNA]</scope>
    <source>
        <strain evidence="3">ATCC 43553</strain>
    </source>
</reference>
<gene>
    <name evidence="2" type="ORF">HMPREF0004_2547</name>
</gene>
<dbReference type="EMBL" id="ADMS01000056">
    <property type="protein sequence ID" value="EFF76062.1"/>
    <property type="molecule type" value="Genomic_DNA"/>
</dbReference>
<evidence type="ECO:0000313" key="2">
    <source>
        <dbReference type="EMBL" id="EFF76062.1"/>
    </source>
</evidence>
<dbReference type="AlphaFoldDB" id="D4XAQ0"/>
<feature type="non-terminal residue" evidence="2">
    <location>
        <position position="176"/>
    </location>
</feature>
<dbReference type="HOGENOM" id="CLU_085680_2_0_4"/>
<organism evidence="2 3">
    <name type="scientific">Achromobacter piechaudii ATCC 43553</name>
    <dbReference type="NCBI Taxonomy" id="742159"/>
    <lineage>
        <taxon>Bacteria</taxon>
        <taxon>Pseudomonadati</taxon>
        <taxon>Pseudomonadota</taxon>
        <taxon>Betaproteobacteria</taxon>
        <taxon>Burkholderiales</taxon>
        <taxon>Alcaligenaceae</taxon>
        <taxon>Achromobacter</taxon>
    </lineage>
</organism>
<dbReference type="Pfam" id="PF04404">
    <property type="entry name" value="ERF"/>
    <property type="match status" value="1"/>
</dbReference>
<accession>D4XAQ0</accession>
<name>D4XAQ0_9BURK</name>
<sequence length="176" mass="19411">MGMMLAALNQGAQLDQIEKMMDLQERWEHREAEKAFNDALAAFKAEAVEVLKRKTVDFTSQKGRTHYKHAELSDVVEAVGPALSRHGFAWSWKTAQEGGLIRVTCILKHRQGHSDSVSLEASSDQSGNKNSIQAIASTVTYLQRHTLKAITGVSEKGDDNDGNGADSAAEEIRDEW</sequence>
<feature type="region of interest" description="Disordered" evidence="1">
    <location>
        <begin position="150"/>
        <end position="176"/>
    </location>
</feature>
<dbReference type="eggNOG" id="ENOG5032GT6">
    <property type="taxonomic scope" value="Bacteria"/>
</dbReference>